<gene>
    <name evidence="2" type="ORF">JS528_01855</name>
</gene>
<proteinExistence type="predicted"/>
<dbReference type="Proteomes" id="UP000773064">
    <property type="component" value="Unassembled WGS sequence"/>
</dbReference>
<keyword evidence="3" id="KW-1185">Reference proteome</keyword>
<sequence>MSGHTRRYDDETPIAGGTGRRRARRRDDAERMAFLDSIEPADEGLIEEMGSRLRGDRRERGPERANAAWMDGPLDDWLDRLDEHRFDLDEDVMAALAVGMNETLSIRDALILSMVLDGEECDRDVMMDIIARPHAPEVAATVRDLMLGSLGEGRRPDMRRCRDGITMLSGMGLLVPHRMSAQPLASIAYILWWLDDRRAPLYALRSLEADDTCSLAALVLSAADHDVHPSGCFECG</sequence>
<accession>A0ABS5UMH1</accession>
<dbReference type="EMBL" id="JAFEJS010000001">
    <property type="protein sequence ID" value="MBT1172122.1"/>
    <property type="molecule type" value="Genomic_DNA"/>
</dbReference>
<evidence type="ECO:0000313" key="2">
    <source>
        <dbReference type="EMBL" id="MBT1172122.1"/>
    </source>
</evidence>
<organism evidence="2 3">
    <name type="scientific">Bifidobacterium santillanense</name>
    <dbReference type="NCBI Taxonomy" id="2809028"/>
    <lineage>
        <taxon>Bacteria</taxon>
        <taxon>Bacillati</taxon>
        <taxon>Actinomycetota</taxon>
        <taxon>Actinomycetes</taxon>
        <taxon>Bifidobacteriales</taxon>
        <taxon>Bifidobacteriaceae</taxon>
        <taxon>Bifidobacterium</taxon>
    </lineage>
</organism>
<feature type="region of interest" description="Disordered" evidence="1">
    <location>
        <begin position="1"/>
        <end position="28"/>
    </location>
</feature>
<reference evidence="2 3" key="1">
    <citation type="journal article" date="2021" name="Environ. Microbiol.">
        <title>Genetic insights into the dark matter of the mammalian gut microbiota through targeted genome reconstruction.</title>
        <authorList>
            <person name="Lugli G.A."/>
            <person name="Alessandri G."/>
            <person name="Milani C."/>
            <person name="Viappiani A."/>
            <person name="Fontana F."/>
            <person name="Tarracchini C."/>
            <person name="Mancabelli L."/>
            <person name="Argentini C."/>
            <person name="Ruiz L."/>
            <person name="Margolles A."/>
            <person name="van Sinderen D."/>
            <person name="Turroni F."/>
            <person name="Ventura M."/>
        </authorList>
    </citation>
    <scope>NUCLEOTIDE SEQUENCE [LARGE SCALE GENOMIC DNA]</scope>
    <source>
        <strain evidence="2 3">MA2</strain>
    </source>
</reference>
<evidence type="ECO:0000256" key="1">
    <source>
        <dbReference type="SAM" id="MobiDB-lite"/>
    </source>
</evidence>
<dbReference type="RefSeq" id="WP_214357386.1">
    <property type="nucleotide sequence ID" value="NZ_JAFEJS010000001.1"/>
</dbReference>
<protein>
    <submittedName>
        <fullName evidence="2">DUF4192 domain-containing protein</fullName>
    </submittedName>
</protein>
<feature type="compositionally biased region" description="Basic and acidic residues" evidence="1">
    <location>
        <begin position="1"/>
        <end position="10"/>
    </location>
</feature>
<evidence type="ECO:0000313" key="3">
    <source>
        <dbReference type="Proteomes" id="UP000773064"/>
    </source>
</evidence>
<name>A0ABS5UMH1_9BIFI</name>
<comment type="caution">
    <text evidence="2">The sequence shown here is derived from an EMBL/GenBank/DDBJ whole genome shotgun (WGS) entry which is preliminary data.</text>
</comment>